<dbReference type="InterPro" id="IPR036034">
    <property type="entry name" value="PDZ_sf"/>
</dbReference>
<dbReference type="GO" id="GO:0005737">
    <property type="term" value="C:cytoplasm"/>
    <property type="evidence" value="ECO:0007669"/>
    <property type="project" value="UniProtKB-SubCell"/>
</dbReference>
<dbReference type="CDD" id="cd07562">
    <property type="entry name" value="Peptidase_S41_TRI"/>
    <property type="match status" value="1"/>
</dbReference>
<evidence type="ECO:0000256" key="8">
    <source>
        <dbReference type="PIRSR" id="PIRSR036421-1"/>
    </source>
</evidence>
<dbReference type="RefSeq" id="WP_152756974.1">
    <property type="nucleotide sequence ID" value="NZ_WHLY01000002.1"/>
</dbReference>
<evidence type="ECO:0000256" key="3">
    <source>
        <dbReference type="ARBA" id="ARBA00022490"/>
    </source>
</evidence>
<dbReference type="Gene3D" id="3.90.226.10">
    <property type="entry name" value="2-enoyl-CoA Hydratase, Chain A, domain 1"/>
    <property type="match status" value="1"/>
</dbReference>
<evidence type="ECO:0000256" key="6">
    <source>
        <dbReference type="ARBA" id="ARBA00022825"/>
    </source>
</evidence>
<comment type="subcellular location">
    <subcellularLocation>
        <location evidence="1 7">Cytoplasm</location>
    </subcellularLocation>
</comment>
<comment type="caution">
    <text evidence="12">The sequence shown here is derived from an EMBL/GenBank/DDBJ whole genome shotgun (WGS) entry which is preliminary data.</text>
</comment>
<keyword evidence="4 7" id="KW-0645">Protease</keyword>
<feature type="compositionally biased region" description="Basic and acidic residues" evidence="9">
    <location>
        <begin position="542"/>
        <end position="557"/>
    </location>
</feature>
<feature type="active site" description="Nucleophile" evidence="8">
    <location>
        <position position="979"/>
    </location>
</feature>
<keyword evidence="3 7" id="KW-0963">Cytoplasm</keyword>
<dbReference type="SUPFAM" id="SSF52096">
    <property type="entry name" value="ClpP/crotonase"/>
    <property type="match status" value="1"/>
</dbReference>
<keyword evidence="6 7" id="KW-0720">Serine protease</keyword>
<dbReference type="Pfam" id="PF03572">
    <property type="entry name" value="Peptidase_S41"/>
    <property type="match status" value="1"/>
</dbReference>
<dbReference type="SUPFAM" id="SSF69304">
    <property type="entry name" value="Tricorn protease N-terminal domain"/>
    <property type="match status" value="2"/>
</dbReference>
<organism evidence="12 13">
    <name type="scientific">Salmonirosea aquatica</name>
    <dbReference type="NCBI Taxonomy" id="2654236"/>
    <lineage>
        <taxon>Bacteria</taxon>
        <taxon>Pseudomonadati</taxon>
        <taxon>Bacteroidota</taxon>
        <taxon>Cytophagia</taxon>
        <taxon>Cytophagales</taxon>
        <taxon>Spirosomataceae</taxon>
        <taxon>Salmonirosea</taxon>
    </lineage>
</organism>
<feature type="signal peptide" evidence="10">
    <location>
        <begin position="1"/>
        <end position="21"/>
    </location>
</feature>
<evidence type="ECO:0000313" key="12">
    <source>
        <dbReference type="EMBL" id="MPR32483.1"/>
    </source>
</evidence>
<dbReference type="Gene3D" id="2.130.10.10">
    <property type="entry name" value="YVTN repeat-like/Quinoprotein amine dehydrogenase"/>
    <property type="match status" value="1"/>
</dbReference>
<evidence type="ECO:0000259" key="11">
    <source>
        <dbReference type="SMART" id="SM00245"/>
    </source>
</evidence>
<dbReference type="GO" id="GO:0008236">
    <property type="term" value="F:serine-type peptidase activity"/>
    <property type="evidence" value="ECO:0007669"/>
    <property type="project" value="UniProtKB-UniRule"/>
</dbReference>
<dbReference type="InterPro" id="IPR012393">
    <property type="entry name" value="Tricorn_protease"/>
</dbReference>
<keyword evidence="5 7" id="KW-0378">Hydrolase</keyword>
<accession>A0A7C9BE03</accession>
<dbReference type="EC" id="3.4.21.-" evidence="7"/>
<comment type="function">
    <text evidence="7">Degrades oligopeptides.</text>
</comment>
<protein>
    <recommendedName>
        <fullName evidence="7">Tricorn protease homolog</fullName>
        <ecNumber evidence="7">3.4.21.-</ecNumber>
    </recommendedName>
</protein>
<dbReference type="Pfam" id="PF14685">
    <property type="entry name" value="PDZ_Tricorn"/>
    <property type="match status" value="1"/>
</dbReference>
<dbReference type="PIRSF" id="PIRSF036421">
    <property type="entry name" value="Tricorn_protease"/>
    <property type="match status" value="1"/>
</dbReference>
<dbReference type="AlphaFoldDB" id="A0A7C9BE03"/>
<dbReference type="Pfam" id="PF14684">
    <property type="entry name" value="Tricorn_C1"/>
    <property type="match status" value="1"/>
</dbReference>
<dbReference type="Gene3D" id="3.30.750.44">
    <property type="match status" value="1"/>
</dbReference>
<evidence type="ECO:0000313" key="13">
    <source>
        <dbReference type="Proteomes" id="UP000479293"/>
    </source>
</evidence>
<dbReference type="Gene3D" id="2.120.10.60">
    <property type="entry name" value="Tricorn protease N-terminal domain"/>
    <property type="match status" value="1"/>
</dbReference>
<proteinExistence type="inferred from homology"/>
<gene>
    <name evidence="12" type="ORF">GBK04_03760</name>
</gene>
<comment type="similarity">
    <text evidence="2 7">Belongs to the peptidase S41B family.</text>
</comment>
<feature type="active site" description="Charge relay system" evidence="8">
    <location>
        <position position="755"/>
    </location>
</feature>
<dbReference type="InterPro" id="IPR005151">
    <property type="entry name" value="Tail-specific_protease"/>
</dbReference>
<sequence length="1097" mass="123097">MKIFYTFVFPLTFLFSQTLHAQGTRLLRQPTISAKSIVFVYADDLWLVDREGGDARRLTTNIGSESNPHFSPDGQTLAFSAEYGGNTDVYVMSLSGGEPRRLTWHPGEDAVQGWTPDGKSVLFRSGREGYPTALTKFWTVSATEGTFPQALVVPQAHAGQLSPDGTQVAYQSIAFWDSEWRNYRGGQAQPIWIMNLKDHSVKMTPQPDRERHTDPVWYKNTIYFLSERDYANNVWSFDPATNALKQITFHRDFDVKSLDAGPDRIVYEQGGYLHLLDPATGKARQLDIRVQGDFNYAMPRWEDVKASELANVSLSPTGQRMLFEYRGDIFTAPKENGTWRNITQTSGAADRSPIWSPDGQQIAWFSDRSGEYQLMVTDQAGMTPPKAIDLPNPTFFFRPDWSPDGKYIAYTDTDYNLWYVNLASGKAKKVDTERYAHPNRSMNPKWSPDSKWIAYARLLDNHLKVIKAHNIDTDETLQLTDGMSDAIAPVWDESGKYLYFLASTDFGLNTAWLDMTSYEHPITRGLYAIVLAKGVPSPMLPKSDEEKLKPEEKEDGKAGSTVGAKKDDKKKKDEPAPKKIKIDKEDIDQRIVSLGVPLKNYVELLPGPEGTVFYIEDAQGEPTQKLHKFTFEDQKSKEFLSGMQEAVVSHDRKQLLYNTKGTWSIVPTAGEKAKAGEGKVNLASIKMKIEPQPEYEQIFREGWRYQRDFLYVNNTHGAPWDSVYNWYQPWVQHVRHRTDLNYIVDILGGEVAVGHSFTSGGDLPKVDNVPIGLLGADVVADGNRYRITKIFTGENWNPGLKSPLSGPGIDVREGDYILEVNGRPVTTAENFFSYFEGLADRQIKVRVNQKADTSGSRLATVVPIANETQLRLRGWVEGNRRKVSELSEGKLAYVWLPNTGGGGYEYFNRYYFAQQDKKGAIIDERNNGGGSAADYIVDVLGRKLQGYFNSNAGDHKPFTTPIAGLWGPKVMIINERAGSGGDLMPYLFRQAKVGPLVGTRTWGGLVGTWDTPRFIDGGRMVAPRGGFYDLNGNWAVEGEGIAPDIEVMQNPADVIAGRDPQLIKAVEEAMRLLKTEEVVLKPEPPAPNKYRRPEGQK</sequence>
<feature type="compositionally biased region" description="Basic and acidic residues" evidence="9">
    <location>
        <begin position="564"/>
        <end position="579"/>
    </location>
</feature>
<evidence type="ECO:0000256" key="9">
    <source>
        <dbReference type="SAM" id="MobiDB-lite"/>
    </source>
</evidence>
<evidence type="ECO:0000256" key="4">
    <source>
        <dbReference type="ARBA" id="ARBA00022670"/>
    </source>
</evidence>
<evidence type="ECO:0000256" key="7">
    <source>
        <dbReference type="PIRNR" id="PIRNR036421"/>
    </source>
</evidence>
<evidence type="ECO:0000256" key="5">
    <source>
        <dbReference type="ARBA" id="ARBA00022801"/>
    </source>
</evidence>
<dbReference type="PANTHER" id="PTHR43253:SF1">
    <property type="entry name" value="TRICORN PROTEASE HOMOLOG 2-RELATED"/>
    <property type="match status" value="1"/>
</dbReference>
<evidence type="ECO:0000256" key="1">
    <source>
        <dbReference type="ARBA" id="ARBA00004496"/>
    </source>
</evidence>
<feature type="region of interest" description="Disordered" evidence="9">
    <location>
        <begin position="540"/>
        <end position="579"/>
    </location>
</feature>
<dbReference type="SMART" id="SM00245">
    <property type="entry name" value="TSPc"/>
    <property type="match status" value="1"/>
</dbReference>
<dbReference type="Gene3D" id="2.30.42.10">
    <property type="match status" value="1"/>
</dbReference>
<dbReference type="Pfam" id="PF26549">
    <property type="entry name" value="Tricorn_N"/>
    <property type="match status" value="1"/>
</dbReference>
<feature type="chain" id="PRO_5028909321" description="Tricorn protease homolog" evidence="10">
    <location>
        <begin position="22"/>
        <end position="1097"/>
    </location>
</feature>
<dbReference type="Proteomes" id="UP000479293">
    <property type="component" value="Unassembled WGS sequence"/>
</dbReference>
<dbReference type="PANTHER" id="PTHR43253">
    <property type="entry name" value="TRICORN PROTEASE HOMOLOG 2-RELATED"/>
    <property type="match status" value="1"/>
</dbReference>
<dbReference type="SUPFAM" id="SSF50156">
    <property type="entry name" value="PDZ domain-like"/>
    <property type="match status" value="1"/>
</dbReference>
<feature type="domain" description="Tail specific protease" evidence="11">
    <location>
        <begin position="854"/>
        <end position="1048"/>
    </location>
</feature>
<dbReference type="InterPro" id="IPR015943">
    <property type="entry name" value="WD40/YVTN_repeat-like_dom_sf"/>
</dbReference>
<dbReference type="InterPro" id="IPR029414">
    <property type="entry name" value="Tricorn_PDZ"/>
</dbReference>
<keyword evidence="13" id="KW-1185">Reference proteome</keyword>
<feature type="active site" description="Charge relay system" evidence="8">
    <location>
        <position position="1037"/>
    </location>
</feature>
<reference evidence="12 13" key="1">
    <citation type="submission" date="2019-10" db="EMBL/GenBank/DDBJ databases">
        <title>Draft Genome Sequence of Cytophagaceae sp. SJW1-29.</title>
        <authorList>
            <person name="Choi A."/>
        </authorList>
    </citation>
    <scope>NUCLEOTIDE SEQUENCE [LARGE SCALE GENOMIC DNA]</scope>
    <source>
        <strain evidence="12 13">SJW1-29</strain>
    </source>
</reference>
<keyword evidence="10" id="KW-0732">Signal</keyword>
<name>A0A7C9BE03_9BACT</name>
<dbReference type="EMBL" id="WHLY01000002">
    <property type="protein sequence ID" value="MPR32483.1"/>
    <property type="molecule type" value="Genomic_DNA"/>
</dbReference>
<dbReference type="GO" id="GO:0006508">
    <property type="term" value="P:proteolysis"/>
    <property type="evidence" value="ECO:0007669"/>
    <property type="project" value="UniProtKB-UniRule"/>
</dbReference>
<dbReference type="Pfam" id="PF26550">
    <property type="entry name" value="Tricorn_2nd"/>
    <property type="match status" value="1"/>
</dbReference>
<evidence type="ECO:0000256" key="2">
    <source>
        <dbReference type="ARBA" id="ARBA00008524"/>
    </source>
</evidence>
<dbReference type="InterPro" id="IPR028204">
    <property type="entry name" value="Tricorn_C1"/>
</dbReference>
<evidence type="ECO:0000256" key="10">
    <source>
        <dbReference type="SAM" id="SignalP"/>
    </source>
</evidence>
<dbReference type="InterPro" id="IPR029045">
    <property type="entry name" value="ClpP/crotonase-like_dom_sf"/>
</dbReference>